<comment type="caution">
    <text evidence="2">The sequence shown here is derived from an EMBL/GenBank/DDBJ whole genome shotgun (WGS) entry which is preliminary data.</text>
</comment>
<dbReference type="SUPFAM" id="SSF53335">
    <property type="entry name" value="S-adenosyl-L-methionine-dependent methyltransferases"/>
    <property type="match status" value="1"/>
</dbReference>
<dbReference type="GO" id="GO:0008168">
    <property type="term" value="F:methyltransferase activity"/>
    <property type="evidence" value="ECO:0007669"/>
    <property type="project" value="UniProtKB-KW"/>
</dbReference>
<protein>
    <submittedName>
        <fullName evidence="2">Methyltransferase domain-containing protein</fullName>
    </submittedName>
</protein>
<dbReference type="Pfam" id="PF08241">
    <property type="entry name" value="Methyltransf_11"/>
    <property type="match status" value="1"/>
</dbReference>
<dbReference type="Gene3D" id="3.40.50.150">
    <property type="entry name" value="Vaccinia Virus protein VP39"/>
    <property type="match status" value="1"/>
</dbReference>
<dbReference type="InterPro" id="IPR029063">
    <property type="entry name" value="SAM-dependent_MTases_sf"/>
</dbReference>
<proteinExistence type="predicted"/>
<dbReference type="GO" id="GO:0032259">
    <property type="term" value="P:methylation"/>
    <property type="evidence" value="ECO:0007669"/>
    <property type="project" value="UniProtKB-KW"/>
</dbReference>
<evidence type="ECO:0000313" key="3">
    <source>
        <dbReference type="Proteomes" id="UP001500954"/>
    </source>
</evidence>
<evidence type="ECO:0000313" key="2">
    <source>
        <dbReference type="EMBL" id="GAA3553107.1"/>
    </source>
</evidence>
<dbReference type="CDD" id="cd02440">
    <property type="entry name" value="AdoMet_MTases"/>
    <property type="match status" value="1"/>
</dbReference>
<dbReference type="PANTHER" id="PTHR43861:SF1">
    <property type="entry name" value="TRANS-ACONITATE 2-METHYLTRANSFERASE"/>
    <property type="match status" value="1"/>
</dbReference>
<keyword evidence="3" id="KW-1185">Reference proteome</keyword>
<sequence length="272" mass="30552">MKTQDFNFDTDTIAHSYDTVLVPILFKNWAEQLIKDLEPWHNQTVIDLATGTGVITNTLQQQYKHLNIYAVDINSKMLNIAKKHCANAKAKITFIESNVETMDIPDNSADIVICQQGFQFFPNKLIAAKKIKNVLKPGGKVVISTWKPVEECQFFGAICQSLEAMNEHDISNAMRLPFDFMPANALKQPFTEAGFNMVNLTEQQMDLLVPNGIPQAIELANATPIGPQLKTFSTEKSTIFKNNLIKQLKTISKHDKHLGHMTSLILTAHKPM</sequence>
<dbReference type="EMBL" id="BAABCY010000005">
    <property type="protein sequence ID" value="GAA3553107.1"/>
    <property type="molecule type" value="Genomic_DNA"/>
</dbReference>
<dbReference type="InterPro" id="IPR013216">
    <property type="entry name" value="Methyltransf_11"/>
</dbReference>
<keyword evidence="2" id="KW-0489">Methyltransferase</keyword>
<dbReference type="PANTHER" id="PTHR43861">
    <property type="entry name" value="TRANS-ACONITATE 2-METHYLTRANSFERASE-RELATED"/>
    <property type="match status" value="1"/>
</dbReference>
<dbReference type="Proteomes" id="UP001500954">
    <property type="component" value="Unassembled WGS sequence"/>
</dbReference>
<name>A0ABP6WM21_9FLAO</name>
<reference evidence="3" key="1">
    <citation type="journal article" date="2019" name="Int. J. Syst. Evol. Microbiol.">
        <title>The Global Catalogue of Microorganisms (GCM) 10K type strain sequencing project: providing services to taxonomists for standard genome sequencing and annotation.</title>
        <authorList>
            <consortium name="The Broad Institute Genomics Platform"/>
            <consortium name="The Broad Institute Genome Sequencing Center for Infectious Disease"/>
            <person name="Wu L."/>
            <person name="Ma J."/>
        </authorList>
    </citation>
    <scope>NUCLEOTIDE SEQUENCE [LARGE SCALE GENOMIC DNA]</scope>
    <source>
        <strain evidence="3">JCM 17111</strain>
    </source>
</reference>
<dbReference type="RefSeq" id="WP_345003717.1">
    <property type="nucleotide sequence ID" value="NZ_BAABCY010000005.1"/>
</dbReference>
<gene>
    <name evidence="2" type="ORF">GCM10022395_00810</name>
</gene>
<organism evidence="2 3">
    <name type="scientific">Snuella lapsa</name>
    <dbReference type="NCBI Taxonomy" id="870481"/>
    <lineage>
        <taxon>Bacteria</taxon>
        <taxon>Pseudomonadati</taxon>
        <taxon>Bacteroidota</taxon>
        <taxon>Flavobacteriia</taxon>
        <taxon>Flavobacteriales</taxon>
        <taxon>Flavobacteriaceae</taxon>
        <taxon>Snuella</taxon>
    </lineage>
</organism>
<keyword evidence="2" id="KW-0808">Transferase</keyword>
<accession>A0ABP6WM21</accession>
<feature type="domain" description="Methyltransferase type 11" evidence="1">
    <location>
        <begin position="47"/>
        <end position="143"/>
    </location>
</feature>
<evidence type="ECO:0000259" key="1">
    <source>
        <dbReference type="Pfam" id="PF08241"/>
    </source>
</evidence>